<feature type="compositionally biased region" description="Low complexity" evidence="1">
    <location>
        <begin position="111"/>
        <end position="131"/>
    </location>
</feature>
<accession>A0AAV4GKK3</accession>
<organism evidence="3 4">
    <name type="scientific">Elysia marginata</name>
    <dbReference type="NCBI Taxonomy" id="1093978"/>
    <lineage>
        <taxon>Eukaryota</taxon>
        <taxon>Metazoa</taxon>
        <taxon>Spiralia</taxon>
        <taxon>Lophotrochozoa</taxon>
        <taxon>Mollusca</taxon>
        <taxon>Gastropoda</taxon>
        <taxon>Heterobranchia</taxon>
        <taxon>Euthyneura</taxon>
        <taxon>Panpulmonata</taxon>
        <taxon>Sacoglossa</taxon>
        <taxon>Placobranchoidea</taxon>
        <taxon>Plakobranchidae</taxon>
        <taxon>Elysia</taxon>
    </lineage>
</organism>
<protein>
    <submittedName>
        <fullName evidence="3">Uncharacterized protein</fullName>
    </submittedName>
</protein>
<keyword evidence="2" id="KW-0732">Signal</keyword>
<dbReference type="AlphaFoldDB" id="A0AAV4GKK3"/>
<proteinExistence type="predicted"/>
<dbReference type="Proteomes" id="UP000762676">
    <property type="component" value="Unassembled WGS sequence"/>
</dbReference>
<name>A0AAV4GKK3_9GAST</name>
<gene>
    <name evidence="3" type="ORF">ElyMa_000705700</name>
</gene>
<dbReference type="EMBL" id="BMAT01001456">
    <property type="protein sequence ID" value="GFR85826.1"/>
    <property type="molecule type" value="Genomic_DNA"/>
</dbReference>
<feature type="signal peptide" evidence="2">
    <location>
        <begin position="1"/>
        <end position="19"/>
    </location>
</feature>
<feature type="region of interest" description="Disordered" evidence="1">
    <location>
        <begin position="95"/>
        <end position="131"/>
    </location>
</feature>
<feature type="chain" id="PRO_5043450245" evidence="2">
    <location>
        <begin position="20"/>
        <end position="215"/>
    </location>
</feature>
<comment type="caution">
    <text evidence="3">The sequence shown here is derived from an EMBL/GenBank/DDBJ whole genome shotgun (WGS) entry which is preliminary data.</text>
</comment>
<evidence type="ECO:0000313" key="4">
    <source>
        <dbReference type="Proteomes" id="UP000762676"/>
    </source>
</evidence>
<keyword evidence="4" id="KW-1185">Reference proteome</keyword>
<reference evidence="3 4" key="1">
    <citation type="journal article" date="2021" name="Elife">
        <title>Chloroplast acquisition without the gene transfer in kleptoplastic sea slugs, Plakobranchus ocellatus.</title>
        <authorList>
            <person name="Maeda T."/>
            <person name="Takahashi S."/>
            <person name="Yoshida T."/>
            <person name="Shimamura S."/>
            <person name="Takaki Y."/>
            <person name="Nagai Y."/>
            <person name="Toyoda A."/>
            <person name="Suzuki Y."/>
            <person name="Arimoto A."/>
            <person name="Ishii H."/>
            <person name="Satoh N."/>
            <person name="Nishiyama T."/>
            <person name="Hasebe M."/>
            <person name="Maruyama T."/>
            <person name="Minagawa J."/>
            <person name="Obokata J."/>
            <person name="Shigenobu S."/>
        </authorList>
    </citation>
    <scope>NUCLEOTIDE SEQUENCE [LARGE SCALE GENOMIC DNA]</scope>
</reference>
<evidence type="ECO:0000313" key="3">
    <source>
        <dbReference type="EMBL" id="GFR85826.1"/>
    </source>
</evidence>
<feature type="compositionally biased region" description="Acidic residues" evidence="1">
    <location>
        <begin position="100"/>
        <end position="110"/>
    </location>
</feature>
<evidence type="ECO:0000256" key="2">
    <source>
        <dbReference type="SAM" id="SignalP"/>
    </source>
</evidence>
<evidence type="ECO:0000256" key="1">
    <source>
        <dbReference type="SAM" id="MobiDB-lite"/>
    </source>
</evidence>
<feature type="compositionally biased region" description="Polar residues" evidence="1">
    <location>
        <begin position="183"/>
        <end position="192"/>
    </location>
</feature>
<feature type="region of interest" description="Disordered" evidence="1">
    <location>
        <begin position="183"/>
        <end position="215"/>
    </location>
</feature>
<sequence>MFMLLYKFILQITLWKLAGKDDDSKYNQNSWVYFSGGGEKFSAVANGNVYLTEYCINGESYSGTVTIHDQGIHPGPLTGESMEVIVDCGPCPPGGYVSPSDDDDDDDAADSTDTTANSTASNTTTTPSSVSTEAVAVESGLWTKHFLRWFIPAAVLLTTWLALTALSEPYLYDFWKETYTNQDQTQHSNKANKPTAVENMPPAQANKPPSNLRLG</sequence>